<name>V4ANA2_LOTGI</name>
<keyword evidence="3" id="KW-1185">Reference proteome</keyword>
<dbReference type="OrthoDB" id="5951542at2759"/>
<protein>
    <recommendedName>
        <fullName evidence="1">B30.2/SPRY domain-containing protein</fullName>
    </recommendedName>
</protein>
<dbReference type="CDD" id="cd12876">
    <property type="entry name" value="SPRY_SOCS3"/>
    <property type="match status" value="1"/>
</dbReference>
<dbReference type="InterPro" id="IPR035754">
    <property type="entry name" value="SPRY_SPSB3"/>
</dbReference>
<gene>
    <name evidence="2" type="ORF">LOTGIDRAFT_201570</name>
</gene>
<dbReference type="STRING" id="225164.V4ANA2"/>
<dbReference type="InterPro" id="IPR001870">
    <property type="entry name" value="B30.2/SPRY"/>
</dbReference>
<dbReference type="InterPro" id="IPR003877">
    <property type="entry name" value="SPRY_dom"/>
</dbReference>
<dbReference type="PANTHER" id="PTHR12245:SF16">
    <property type="entry name" value="SPRY DOMAIN-CONTAINING SOCS BOX PROTEIN 3-LIKE"/>
    <property type="match status" value="1"/>
</dbReference>
<dbReference type="GO" id="GO:0019005">
    <property type="term" value="C:SCF ubiquitin ligase complex"/>
    <property type="evidence" value="ECO:0007669"/>
    <property type="project" value="TreeGrafter"/>
</dbReference>
<dbReference type="OMA" id="VYFHISP"/>
<dbReference type="RefSeq" id="XP_009050693.1">
    <property type="nucleotide sequence ID" value="XM_009052445.1"/>
</dbReference>
<accession>V4ANA2</accession>
<dbReference type="SMART" id="SM00449">
    <property type="entry name" value="SPRY"/>
    <property type="match status" value="1"/>
</dbReference>
<dbReference type="Proteomes" id="UP000030746">
    <property type="component" value="Unassembled WGS sequence"/>
</dbReference>
<dbReference type="Pfam" id="PF00622">
    <property type="entry name" value="SPRY"/>
    <property type="match status" value="1"/>
</dbReference>
<evidence type="ECO:0000313" key="3">
    <source>
        <dbReference type="Proteomes" id="UP000030746"/>
    </source>
</evidence>
<evidence type="ECO:0000313" key="2">
    <source>
        <dbReference type="EMBL" id="ESO98637.1"/>
    </source>
</evidence>
<dbReference type="InterPro" id="IPR043136">
    <property type="entry name" value="B30.2/SPRY_sf"/>
</dbReference>
<reference evidence="2 3" key="1">
    <citation type="journal article" date="2013" name="Nature">
        <title>Insights into bilaterian evolution from three spiralian genomes.</title>
        <authorList>
            <person name="Simakov O."/>
            <person name="Marletaz F."/>
            <person name="Cho S.J."/>
            <person name="Edsinger-Gonzales E."/>
            <person name="Havlak P."/>
            <person name="Hellsten U."/>
            <person name="Kuo D.H."/>
            <person name="Larsson T."/>
            <person name="Lv J."/>
            <person name="Arendt D."/>
            <person name="Savage R."/>
            <person name="Osoegawa K."/>
            <person name="de Jong P."/>
            <person name="Grimwood J."/>
            <person name="Chapman J.A."/>
            <person name="Shapiro H."/>
            <person name="Aerts A."/>
            <person name="Otillar R.P."/>
            <person name="Terry A.Y."/>
            <person name="Boore J.L."/>
            <person name="Grigoriev I.V."/>
            <person name="Lindberg D.R."/>
            <person name="Seaver E.C."/>
            <person name="Weisblat D.A."/>
            <person name="Putnam N.H."/>
            <person name="Rokhsar D.S."/>
        </authorList>
    </citation>
    <scope>NUCLEOTIDE SEQUENCE [LARGE SCALE GENOMIC DNA]</scope>
</reference>
<proteinExistence type="predicted"/>
<dbReference type="AlphaFoldDB" id="V4ANA2"/>
<feature type="domain" description="B30.2/SPRY" evidence="1">
    <location>
        <begin position="1"/>
        <end position="189"/>
    </location>
</feature>
<dbReference type="Gene3D" id="2.60.120.920">
    <property type="match status" value="1"/>
</dbReference>
<dbReference type="PANTHER" id="PTHR12245">
    <property type="entry name" value="SPRY DOMAIN CONTAINING SOCS BOX PROTEIN"/>
    <property type="match status" value="1"/>
</dbReference>
<dbReference type="HOGENOM" id="CLU_042284_2_1_1"/>
<dbReference type="SUPFAM" id="SSF49899">
    <property type="entry name" value="Concanavalin A-like lectins/glucanases"/>
    <property type="match status" value="1"/>
</dbReference>
<dbReference type="PROSITE" id="PS50188">
    <property type="entry name" value="B302_SPRY"/>
    <property type="match status" value="1"/>
</dbReference>
<sequence>MFPVTLTEYYADTWVWDNQNKSSEVVLSQDSMEAYFNIDPVNLSTGTSGVRGTRALGEGEHYWEVVFLEPPYGTSVMVGVGTKHAKLHTNNYEYVNLIGIDKESWGLSYKGTIFHEGQRRKYCDPIYDSNTVIGCLLNTYNGTLSYYQNGVSLGVAFCDSELMSGHLYPMISSTASETELALGRRFCKRSLSLRDKCCSIIRNRIPCKDQVDYLPLPNLVKRQILLS</sequence>
<dbReference type="InterPro" id="IPR050672">
    <property type="entry name" value="FBXO45-Fsn/SPSB_families"/>
</dbReference>
<dbReference type="CTD" id="20245474"/>
<organism evidence="2 3">
    <name type="scientific">Lottia gigantea</name>
    <name type="common">Giant owl limpet</name>
    <dbReference type="NCBI Taxonomy" id="225164"/>
    <lineage>
        <taxon>Eukaryota</taxon>
        <taxon>Metazoa</taxon>
        <taxon>Spiralia</taxon>
        <taxon>Lophotrochozoa</taxon>
        <taxon>Mollusca</taxon>
        <taxon>Gastropoda</taxon>
        <taxon>Patellogastropoda</taxon>
        <taxon>Lottioidea</taxon>
        <taxon>Lottiidae</taxon>
        <taxon>Lottia</taxon>
    </lineage>
</organism>
<dbReference type="EMBL" id="KB201234">
    <property type="protein sequence ID" value="ESO98637.1"/>
    <property type="molecule type" value="Genomic_DNA"/>
</dbReference>
<evidence type="ECO:0000259" key="1">
    <source>
        <dbReference type="PROSITE" id="PS50188"/>
    </source>
</evidence>
<dbReference type="GO" id="GO:0043161">
    <property type="term" value="P:proteasome-mediated ubiquitin-dependent protein catabolic process"/>
    <property type="evidence" value="ECO:0007669"/>
    <property type="project" value="TreeGrafter"/>
</dbReference>
<dbReference type="InterPro" id="IPR013320">
    <property type="entry name" value="ConA-like_dom_sf"/>
</dbReference>
<dbReference type="KEGG" id="lgi:LOTGIDRAFT_201570"/>
<dbReference type="GeneID" id="20245474"/>